<keyword evidence="6" id="KW-0997">Cell inner membrane</keyword>
<feature type="transmembrane region" description="Helical" evidence="10">
    <location>
        <begin position="12"/>
        <end position="34"/>
    </location>
</feature>
<protein>
    <recommendedName>
        <fullName evidence="3">Type II secretion system core protein G</fullName>
    </recommendedName>
</protein>
<dbReference type="RefSeq" id="WP_092342069.1">
    <property type="nucleotide sequence ID" value="NZ_FLSL01000086.1"/>
</dbReference>
<dbReference type="InterPro" id="IPR000983">
    <property type="entry name" value="Bac_GSPG_pilin"/>
</dbReference>
<evidence type="ECO:0000313" key="12">
    <source>
        <dbReference type="EMBL" id="CUT17295.1"/>
    </source>
</evidence>
<evidence type="ECO:0000256" key="9">
    <source>
        <dbReference type="ARBA" id="ARBA00023136"/>
    </source>
</evidence>
<keyword evidence="7 10" id="KW-0812">Transmembrane</keyword>
<dbReference type="STRING" id="1561003.Ark11_0446"/>
<evidence type="ECO:0000256" key="2">
    <source>
        <dbReference type="ARBA" id="ARBA00009984"/>
    </source>
</evidence>
<evidence type="ECO:0000256" key="5">
    <source>
        <dbReference type="ARBA" id="ARBA00022481"/>
    </source>
</evidence>
<dbReference type="GO" id="GO:0005886">
    <property type="term" value="C:plasma membrane"/>
    <property type="evidence" value="ECO:0007669"/>
    <property type="project" value="UniProtKB-SubCell"/>
</dbReference>
<sequence length="141" mass="15822">MSKKHPSSKARAGFTLLELLVVIVIIGLLAAYVGPRYFSQLEKSKRETTKAQLQAFGEALDAYRIDNGTYPSTEEGLDALEKNVANLKTWSGPYLKKAIPSDPWGNRYIYERTSDEDFNLYSTGGKATNSDQNTNRAIYYQ</sequence>
<keyword evidence="13" id="KW-1185">Reference proteome</keyword>
<name>A0A0S4M2Q5_9BURK</name>
<dbReference type="GO" id="GO:0015627">
    <property type="term" value="C:type II protein secretion system complex"/>
    <property type="evidence" value="ECO:0007669"/>
    <property type="project" value="InterPro"/>
</dbReference>
<accession>A0A0S4M2Q5</accession>
<dbReference type="OrthoDB" id="9795612at2"/>
<dbReference type="AlphaFoldDB" id="A0A0S4M2Q5"/>
<dbReference type="InterPro" id="IPR045584">
    <property type="entry name" value="Pilin-like"/>
</dbReference>
<dbReference type="InterPro" id="IPR010054">
    <property type="entry name" value="Type2_sec_GspG"/>
</dbReference>
<dbReference type="Gene3D" id="3.30.700.10">
    <property type="entry name" value="Glycoprotein, Type 4 Pilin"/>
    <property type="match status" value="1"/>
</dbReference>
<feature type="domain" description="Type II secretion system protein GspG C-terminal" evidence="11">
    <location>
        <begin position="37"/>
        <end position="138"/>
    </location>
</feature>
<gene>
    <name evidence="12" type="primary">gspG</name>
    <name evidence="12" type="ORF">Ark11_0446</name>
</gene>
<dbReference type="PANTHER" id="PTHR30093:SF45">
    <property type="entry name" value="TYPE II SECRETION SYSTEM CORE PROTEIN G"/>
    <property type="match status" value="1"/>
</dbReference>
<dbReference type="Proteomes" id="UP000198651">
    <property type="component" value="Chromosome I"/>
</dbReference>
<keyword evidence="5" id="KW-0488">Methylation</keyword>
<evidence type="ECO:0000256" key="1">
    <source>
        <dbReference type="ARBA" id="ARBA00004377"/>
    </source>
</evidence>
<comment type="similarity">
    <text evidence="2">Belongs to the GSP G family.</text>
</comment>
<keyword evidence="8 10" id="KW-1133">Transmembrane helix</keyword>
<reference evidence="13" key="1">
    <citation type="submission" date="2015-11" db="EMBL/GenBank/DDBJ databases">
        <authorList>
            <person name="Seth-Smith H.M.B."/>
        </authorList>
    </citation>
    <scope>NUCLEOTIDE SEQUENCE [LARGE SCALE GENOMIC DNA]</scope>
    <source>
        <strain evidence="13">2013Ark11</strain>
    </source>
</reference>
<evidence type="ECO:0000256" key="3">
    <source>
        <dbReference type="ARBA" id="ARBA00020042"/>
    </source>
</evidence>
<proteinExistence type="inferred from homology"/>
<dbReference type="GO" id="GO:0015628">
    <property type="term" value="P:protein secretion by the type II secretion system"/>
    <property type="evidence" value="ECO:0007669"/>
    <property type="project" value="InterPro"/>
</dbReference>
<evidence type="ECO:0000256" key="6">
    <source>
        <dbReference type="ARBA" id="ARBA00022519"/>
    </source>
</evidence>
<dbReference type="InterPro" id="IPR013545">
    <property type="entry name" value="T2SS_protein-GspG_C"/>
</dbReference>
<evidence type="ECO:0000313" key="13">
    <source>
        <dbReference type="Proteomes" id="UP000198651"/>
    </source>
</evidence>
<organism evidence="12 13">
    <name type="scientific">Candidatus Ichthyocystis hellenicum</name>
    <dbReference type="NCBI Taxonomy" id="1561003"/>
    <lineage>
        <taxon>Bacteria</taxon>
        <taxon>Pseudomonadati</taxon>
        <taxon>Pseudomonadota</taxon>
        <taxon>Betaproteobacteria</taxon>
        <taxon>Burkholderiales</taxon>
        <taxon>Candidatus Ichthyocystis</taxon>
    </lineage>
</organism>
<dbReference type="NCBIfam" id="TIGR01710">
    <property type="entry name" value="typeII_sec_gspG"/>
    <property type="match status" value="1"/>
</dbReference>
<dbReference type="EMBL" id="LN906597">
    <property type="protein sequence ID" value="CUT17295.1"/>
    <property type="molecule type" value="Genomic_DNA"/>
</dbReference>
<dbReference type="NCBIfam" id="TIGR02532">
    <property type="entry name" value="IV_pilin_GFxxxE"/>
    <property type="match status" value="1"/>
</dbReference>
<dbReference type="InterPro" id="IPR012902">
    <property type="entry name" value="N_methyl_site"/>
</dbReference>
<keyword evidence="4" id="KW-1003">Cell membrane</keyword>
<dbReference type="PATRIC" id="fig|1561003.3.peg.463"/>
<evidence type="ECO:0000256" key="10">
    <source>
        <dbReference type="SAM" id="Phobius"/>
    </source>
</evidence>
<dbReference type="PRINTS" id="PR00813">
    <property type="entry name" value="BCTERIALGSPG"/>
</dbReference>
<comment type="subcellular location">
    <subcellularLocation>
        <location evidence="1">Cell inner membrane</location>
        <topology evidence="1">Single-pass membrane protein</topology>
    </subcellularLocation>
</comment>
<evidence type="ECO:0000259" key="11">
    <source>
        <dbReference type="Pfam" id="PF08334"/>
    </source>
</evidence>
<dbReference type="SUPFAM" id="SSF54523">
    <property type="entry name" value="Pili subunits"/>
    <property type="match status" value="1"/>
</dbReference>
<dbReference type="Pfam" id="PF08334">
    <property type="entry name" value="T2SSG"/>
    <property type="match status" value="1"/>
</dbReference>
<evidence type="ECO:0000256" key="8">
    <source>
        <dbReference type="ARBA" id="ARBA00022989"/>
    </source>
</evidence>
<dbReference type="PANTHER" id="PTHR30093">
    <property type="entry name" value="GENERAL SECRETION PATHWAY PROTEIN G"/>
    <property type="match status" value="1"/>
</dbReference>
<evidence type="ECO:0000256" key="7">
    <source>
        <dbReference type="ARBA" id="ARBA00022692"/>
    </source>
</evidence>
<keyword evidence="9 10" id="KW-0472">Membrane</keyword>
<evidence type="ECO:0000256" key="4">
    <source>
        <dbReference type="ARBA" id="ARBA00022475"/>
    </source>
</evidence>
<dbReference type="Pfam" id="PF07963">
    <property type="entry name" value="N_methyl"/>
    <property type="match status" value="1"/>
</dbReference>